<dbReference type="Proteomes" id="UP000029121">
    <property type="component" value="Unassembled WGS sequence"/>
</dbReference>
<evidence type="ECO:0000259" key="1">
    <source>
        <dbReference type="Pfam" id="PF08268"/>
    </source>
</evidence>
<name>R0IPX7_9BRAS</name>
<dbReference type="Pfam" id="PF08268">
    <property type="entry name" value="FBA_3"/>
    <property type="match status" value="1"/>
</dbReference>
<proteinExistence type="predicted"/>
<reference evidence="3" key="1">
    <citation type="journal article" date="2013" name="Nat. Genet.">
        <title>The Capsella rubella genome and the genomic consequences of rapid mating system evolution.</title>
        <authorList>
            <person name="Slotte T."/>
            <person name="Hazzouri K.M."/>
            <person name="Agren J.A."/>
            <person name="Koenig D."/>
            <person name="Maumus F."/>
            <person name="Guo Y.L."/>
            <person name="Steige K."/>
            <person name="Platts A.E."/>
            <person name="Escobar J.S."/>
            <person name="Newman L.K."/>
            <person name="Wang W."/>
            <person name="Mandakova T."/>
            <person name="Vello E."/>
            <person name="Smith L.M."/>
            <person name="Henz S.R."/>
            <person name="Steffen J."/>
            <person name="Takuno S."/>
            <person name="Brandvain Y."/>
            <person name="Coop G."/>
            <person name="Andolfatto P."/>
            <person name="Hu T.T."/>
            <person name="Blanchette M."/>
            <person name="Clark R.M."/>
            <person name="Quesneville H."/>
            <person name="Nordborg M."/>
            <person name="Gaut B.S."/>
            <person name="Lysak M.A."/>
            <person name="Jenkins J."/>
            <person name="Grimwood J."/>
            <person name="Chapman J."/>
            <person name="Prochnik S."/>
            <person name="Shu S."/>
            <person name="Rokhsar D."/>
            <person name="Schmutz J."/>
            <person name="Weigel D."/>
            <person name="Wright S.I."/>
        </authorList>
    </citation>
    <scope>NUCLEOTIDE SEQUENCE [LARGE SCALE GENOMIC DNA]</scope>
    <source>
        <strain evidence="3">cv. Monte Gargano</strain>
    </source>
</reference>
<dbReference type="NCBIfam" id="TIGR01640">
    <property type="entry name" value="F_box_assoc_1"/>
    <property type="match status" value="1"/>
</dbReference>
<protein>
    <recommendedName>
        <fullName evidence="1">F-box associated beta-propeller type 3 domain-containing protein</fullName>
    </recommendedName>
</protein>
<dbReference type="AlphaFoldDB" id="R0IPX7"/>
<sequence length="253" mass="29155">MRRFATLTKPESCWEYTLGFMGYDPIDGTYKVVCMPEVYSSTYPEPRNQARVLTLGTGQKSSWRFIQGSFEHFPRRGGRCIKGVLYYEAHLSSDLTHRIVMSFHVKSEKFKMIQVPWSQSEGILLAYQGKLALAWQASVISFDPFISLWVLEDAERHEWSFKRLSLPFPLEDPFLETSLFLKGVTSAGEFVYASSSWSVSFDPFHALYFDPKRNTVRRVIYQGLAEPEFRRDGLGKVVTMSMFPDHIESLLSV</sequence>
<dbReference type="InterPro" id="IPR013187">
    <property type="entry name" value="F-box-assoc_dom_typ3"/>
</dbReference>
<feature type="domain" description="F-box associated beta-propeller type 3" evidence="1">
    <location>
        <begin position="1"/>
        <end position="247"/>
    </location>
</feature>
<gene>
    <name evidence="2" type="ORF">CARUB_v10012244mg</name>
</gene>
<dbReference type="PANTHER" id="PTHR31111:SF106">
    <property type="entry name" value="F-BOX ASSOCIATED UBIQUITINATION EFFECTOR FAMILY PROTEIN"/>
    <property type="match status" value="1"/>
</dbReference>
<keyword evidence="3" id="KW-1185">Reference proteome</keyword>
<dbReference type="InterPro" id="IPR017451">
    <property type="entry name" value="F-box-assoc_interact_dom"/>
</dbReference>
<evidence type="ECO:0000313" key="2">
    <source>
        <dbReference type="EMBL" id="EOA39248.1"/>
    </source>
</evidence>
<dbReference type="EMBL" id="KB870805">
    <property type="protein sequence ID" value="EOA39248.1"/>
    <property type="molecule type" value="Genomic_DNA"/>
</dbReference>
<evidence type="ECO:0000313" key="3">
    <source>
        <dbReference type="Proteomes" id="UP000029121"/>
    </source>
</evidence>
<organism evidence="2 3">
    <name type="scientific">Capsella rubella</name>
    <dbReference type="NCBI Taxonomy" id="81985"/>
    <lineage>
        <taxon>Eukaryota</taxon>
        <taxon>Viridiplantae</taxon>
        <taxon>Streptophyta</taxon>
        <taxon>Embryophyta</taxon>
        <taxon>Tracheophyta</taxon>
        <taxon>Spermatophyta</taxon>
        <taxon>Magnoliopsida</taxon>
        <taxon>eudicotyledons</taxon>
        <taxon>Gunneridae</taxon>
        <taxon>Pentapetalae</taxon>
        <taxon>rosids</taxon>
        <taxon>malvids</taxon>
        <taxon>Brassicales</taxon>
        <taxon>Brassicaceae</taxon>
        <taxon>Camelineae</taxon>
        <taxon>Capsella</taxon>
    </lineage>
</organism>
<dbReference type="PANTHER" id="PTHR31111">
    <property type="entry name" value="BNAA05G37150D PROTEIN-RELATED"/>
    <property type="match status" value="1"/>
</dbReference>
<accession>R0IPX7</accession>